<feature type="domain" description="FAD-dependent urate hydroxylase HpyO/Asp monooxygenase CreE-like FAD/NAD(P)-binding" evidence="1">
    <location>
        <begin position="5"/>
        <end position="152"/>
    </location>
</feature>
<evidence type="ECO:0000313" key="3">
    <source>
        <dbReference type="Proteomes" id="UP000809829"/>
    </source>
</evidence>
<dbReference type="InterPro" id="IPR036188">
    <property type="entry name" value="FAD/NAD-bd_sf"/>
</dbReference>
<keyword evidence="3" id="KW-1185">Reference proteome</keyword>
<dbReference type="SUPFAM" id="SSF51905">
    <property type="entry name" value="FAD/NAD(P)-binding domain"/>
    <property type="match status" value="2"/>
</dbReference>
<name>A0ABS2QZC5_9BACI</name>
<dbReference type="InterPro" id="IPR038732">
    <property type="entry name" value="HpyO/CreE_NAD-binding"/>
</dbReference>
<accession>A0ABS2QZC5</accession>
<reference evidence="2 3" key="1">
    <citation type="submission" date="2021-01" db="EMBL/GenBank/DDBJ databases">
        <title>Genomic Encyclopedia of Type Strains, Phase IV (KMG-IV): sequencing the most valuable type-strain genomes for metagenomic binning, comparative biology and taxonomic classification.</title>
        <authorList>
            <person name="Goeker M."/>
        </authorList>
    </citation>
    <scope>NUCLEOTIDE SEQUENCE [LARGE SCALE GENOMIC DNA]</scope>
    <source>
        <strain evidence="2 3">DSM 104297</strain>
    </source>
</reference>
<dbReference type="Pfam" id="PF13454">
    <property type="entry name" value="NAD_binding_9"/>
    <property type="match status" value="1"/>
</dbReference>
<dbReference type="PANTHER" id="PTHR38663">
    <property type="match status" value="1"/>
</dbReference>
<dbReference type="Gene3D" id="3.50.50.60">
    <property type="entry name" value="FAD/NAD(P)-binding domain"/>
    <property type="match status" value="1"/>
</dbReference>
<gene>
    <name evidence="2" type="ORF">JOC83_003688</name>
</gene>
<dbReference type="EMBL" id="JAFBFC010000009">
    <property type="protein sequence ID" value="MBM7704829.1"/>
    <property type="molecule type" value="Genomic_DNA"/>
</dbReference>
<protein>
    <submittedName>
        <fullName evidence="2">Thioredoxin reductase</fullName>
    </submittedName>
</protein>
<organism evidence="2 3">
    <name type="scientific">Priestia iocasae</name>
    <dbReference type="NCBI Taxonomy" id="2291674"/>
    <lineage>
        <taxon>Bacteria</taxon>
        <taxon>Bacillati</taxon>
        <taxon>Bacillota</taxon>
        <taxon>Bacilli</taxon>
        <taxon>Bacillales</taxon>
        <taxon>Bacillaceae</taxon>
        <taxon>Priestia</taxon>
    </lineage>
</organism>
<evidence type="ECO:0000313" key="2">
    <source>
        <dbReference type="EMBL" id="MBM7704829.1"/>
    </source>
</evidence>
<dbReference type="Proteomes" id="UP000809829">
    <property type="component" value="Unassembled WGS sequence"/>
</dbReference>
<comment type="caution">
    <text evidence="2">The sequence shown here is derived from an EMBL/GenBank/DDBJ whole genome shotgun (WGS) entry which is preliminary data.</text>
</comment>
<sequence length="390" mass="43982">MYDWIIVGGGMQGITLATFLIKEKKTTMDRLAIVDPHDEPLANWKHCTGMISMPFLRSPSVHHIDVAPFSLQAFANKEKQTFHTDRFYGQYKRPSLPLFNDHCDHIIEDIGLKESWHQGKVIHVNKQHGVWTVMTNQGEELVGRNLVLSIGIGEQRHWPEWAIQLKEENQNSVHHIFDSSCPSIPTLEGSITIIGGGITAVHTAIKAASLHPGMVTMIKRHPFRVHDFDSNPAWLGPKNQVSFRLLDDYRQRREAIKKARNKGSIPRELSIKMKHLERKKHLTIIDDTVVDYKLDNQINLLLKKHPSHQTANILLATGFEGTLPGKEWIEPLIHDQNLKCASCGYPIVSHSLQWGPNLYVTGALAELQVGPIARNISGARQAAQLIVNSL</sequence>
<proteinExistence type="predicted"/>
<dbReference type="RefSeq" id="WP_205188826.1">
    <property type="nucleotide sequence ID" value="NZ_JAFBFC010000009.1"/>
</dbReference>
<dbReference type="PANTHER" id="PTHR38663:SF1">
    <property type="entry name" value="L-ORNITHINE N(5)-MONOOXYGENASE"/>
    <property type="match status" value="1"/>
</dbReference>
<evidence type="ECO:0000259" key="1">
    <source>
        <dbReference type="Pfam" id="PF13454"/>
    </source>
</evidence>